<sequence length="120" mass="13260">MVLNGSLIVIVRIKYSLIDGVRVNRNKRENSSWHSPQRGWVKLNFDEASKGNPGHAGFRCILHTETGSFITATAAYLAMATNNKSEFQALVTGLKLARHQNIRLLEIGGDSQIANNALKK</sequence>
<dbReference type="PANTHER" id="PTHR47723:SF19">
    <property type="entry name" value="POLYNUCLEOTIDYL TRANSFERASE, RIBONUCLEASE H-LIKE SUPERFAMILY PROTEIN"/>
    <property type="match status" value="1"/>
</dbReference>
<feature type="domain" description="RNase H type-1" evidence="1">
    <location>
        <begin position="37"/>
        <end position="120"/>
    </location>
</feature>
<dbReference type="PROSITE" id="PS50879">
    <property type="entry name" value="RNASE_H_1"/>
    <property type="match status" value="1"/>
</dbReference>
<dbReference type="InterPro" id="IPR002156">
    <property type="entry name" value="RNaseH_domain"/>
</dbReference>
<protein>
    <recommendedName>
        <fullName evidence="1">RNase H type-1 domain-containing protein</fullName>
    </recommendedName>
</protein>
<dbReference type="InterPro" id="IPR053151">
    <property type="entry name" value="RNase_H-like"/>
</dbReference>
<evidence type="ECO:0000313" key="2">
    <source>
        <dbReference type="EMBL" id="KAH9316952.1"/>
    </source>
</evidence>
<keyword evidence="3" id="KW-1185">Reference proteome</keyword>
<dbReference type="GO" id="GO:0004523">
    <property type="term" value="F:RNA-DNA hybrid ribonuclease activity"/>
    <property type="evidence" value="ECO:0007669"/>
    <property type="project" value="InterPro"/>
</dbReference>
<dbReference type="AlphaFoldDB" id="A0AA38G6J0"/>
<dbReference type="PANTHER" id="PTHR47723">
    <property type="entry name" value="OS05G0353850 PROTEIN"/>
    <property type="match status" value="1"/>
</dbReference>
<dbReference type="Gene3D" id="3.30.420.10">
    <property type="entry name" value="Ribonuclease H-like superfamily/Ribonuclease H"/>
    <property type="match status" value="1"/>
</dbReference>
<feature type="non-terminal residue" evidence="2">
    <location>
        <position position="120"/>
    </location>
</feature>
<dbReference type="EMBL" id="JAHRHJ020000004">
    <property type="protein sequence ID" value="KAH9316952.1"/>
    <property type="molecule type" value="Genomic_DNA"/>
</dbReference>
<evidence type="ECO:0000313" key="3">
    <source>
        <dbReference type="Proteomes" id="UP000824469"/>
    </source>
</evidence>
<name>A0AA38G6J0_TAXCH</name>
<proteinExistence type="predicted"/>
<dbReference type="InterPro" id="IPR036397">
    <property type="entry name" value="RNaseH_sf"/>
</dbReference>
<dbReference type="Proteomes" id="UP000824469">
    <property type="component" value="Unassembled WGS sequence"/>
</dbReference>
<organism evidence="2 3">
    <name type="scientific">Taxus chinensis</name>
    <name type="common">Chinese yew</name>
    <name type="synonym">Taxus wallichiana var. chinensis</name>
    <dbReference type="NCBI Taxonomy" id="29808"/>
    <lineage>
        <taxon>Eukaryota</taxon>
        <taxon>Viridiplantae</taxon>
        <taxon>Streptophyta</taxon>
        <taxon>Embryophyta</taxon>
        <taxon>Tracheophyta</taxon>
        <taxon>Spermatophyta</taxon>
        <taxon>Pinopsida</taxon>
        <taxon>Pinidae</taxon>
        <taxon>Conifers II</taxon>
        <taxon>Cupressales</taxon>
        <taxon>Taxaceae</taxon>
        <taxon>Taxus</taxon>
    </lineage>
</organism>
<accession>A0AA38G6J0</accession>
<dbReference type="GO" id="GO:0003676">
    <property type="term" value="F:nucleic acid binding"/>
    <property type="evidence" value="ECO:0007669"/>
    <property type="project" value="InterPro"/>
</dbReference>
<dbReference type="SUPFAM" id="SSF53098">
    <property type="entry name" value="Ribonuclease H-like"/>
    <property type="match status" value="1"/>
</dbReference>
<evidence type="ECO:0000259" key="1">
    <source>
        <dbReference type="PROSITE" id="PS50879"/>
    </source>
</evidence>
<gene>
    <name evidence="2" type="ORF">KI387_018721</name>
</gene>
<dbReference type="Pfam" id="PF13456">
    <property type="entry name" value="RVT_3"/>
    <property type="match status" value="1"/>
</dbReference>
<comment type="caution">
    <text evidence="2">The sequence shown here is derived from an EMBL/GenBank/DDBJ whole genome shotgun (WGS) entry which is preliminary data.</text>
</comment>
<dbReference type="InterPro" id="IPR012337">
    <property type="entry name" value="RNaseH-like_sf"/>
</dbReference>
<reference evidence="2 3" key="1">
    <citation type="journal article" date="2021" name="Nat. Plants">
        <title>The Taxus genome provides insights into paclitaxel biosynthesis.</title>
        <authorList>
            <person name="Xiong X."/>
            <person name="Gou J."/>
            <person name="Liao Q."/>
            <person name="Li Y."/>
            <person name="Zhou Q."/>
            <person name="Bi G."/>
            <person name="Li C."/>
            <person name="Du R."/>
            <person name="Wang X."/>
            <person name="Sun T."/>
            <person name="Guo L."/>
            <person name="Liang H."/>
            <person name="Lu P."/>
            <person name="Wu Y."/>
            <person name="Zhang Z."/>
            <person name="Ro D.K."/>
            <person name="Shang Y."/>
            <person name="Huang S."/>
            <person name="Yan J."/>
        </authorList>
    </citation>
    <scope>NUCLEOTIDE SEQUENCE [LARGE SCALE GENOMIC DNA]</scope>
    <source>
        <strain evidence="2">Ta-2019</strain>
    </source>
</reference>